<evidence type="ECO:0000313" key="9">
    <source>
        <dbReference type="Proteomes" id="UP000803844"/>
    </source>
</evidence>
<proteinExistence type="inferred from homology"/>
<feature type="binding site" description="axial binding residue" evidence="7">
    <location>
        <position position="385"/>
    </location>
    <ligand>
        <name>heme</name>
        <dbReference type="ChEBI" id="CHEBI:30413"/>
    </ligand>
    <ligandPart>
        <name>Fe</name>
        <dbReference type="ChEBI" id="CHEBI:18248"/>
    </ligandPart>
</feature>
<comment type="cofactor">
    <cofactor evidence="1 7">
        <name>heme</name>
        <dbReference type="ChEBI" id="CHEBI:30413"/>
    </cofactor>
</comment>
<reference evidence="8" key="1">
    <citation type="journal article" date="2020" name="Phytopathology">
        <title>Genome sequence of the chestnut blight fungus Cryphonectria parasitica EP155: A fundamental resource for an archetypical invasive plant pathogen.</title>
        <authorList>
            <person name="Crouch J.A."/>
            <person name="Dawe A."/>
            <person name="Aerts A."/>
            <person name="Barry K."/>
            <person name="Churchill A.C.L."/>
            <person name="Grimwood J."/>
            <person name="Hillman B."/>
            <person name="Milgroom M.G."/>
            <person name="Pangilinan J."/>
            <person name="Smith M."/>
            <person name="Salamov A."/>
            <person name="Schmutz J."/>
            <person name="Yadav J."/>
            <person name="Grigoriev I.V."/>
            <person name="Nuss D."/>
        </authorList>
    </citation>
    <scope>NUCLEOTIDE SEQUENCE</scope>
    <source>
        <strain evidence="8">EP155</strain>
    </source>
</reference>
<dbReference type="Gene3D" id="1.10.630.10">
    <property type="entry name" value="Cytochrome P450"/>
    <property type="match status" value="1"/>
</dbReference>
<organism evidence="8 9">
    <name type="scientific">Cryphonectria parasitica (strain ATCC 38755 / EP155)</name>
    <dbReference type="NCBI Taxonomy" id="660469"/>
    <lineage>
        <taxon>Eukaryota</taxon>
        <taxon>Fungi</taxon>
        <taxon>Dikarya</taxon>
        <taxon>Ascomycota</taxon>
        <taxon>Pezizomycotina</taxon>
        <taxon>Sordariomycetes</taxon>
        <taxon>Sordariomycetidae</taxon>
        <taxon>Diaporthales</taxon>
        <taxon>Cryphonectriaceae</taxon>
        <taxon>Cryphonectria-Endothia species complex</taxon>
        <taxon>Cryphonectria</taxon>
    </lineage>
</organism>
<evidence type="ECO:0000256" key="4">
    <source>
        <dbReference type="ARBA" id="ARBA00022723"/>
    </source>
</evidence>
<comment type="caution">
    <text evidence="8">The sequence shown here is derived from an EMBL/GenBank/DDBJ whole genome shotgun (WGS) entry which is preliminary data.</text>
</comment>
<dbReference type="InterPro" id="IPR050529">
    <property type="entry name" value="CYP450_sterol_14alpha_dmase"/>
</dbReference>
<dbReference type="GO" id="GO:0020037">
    <property type="term" value="F:heme binding"/>
    <property type="evidence" value="ECO:0007669"/>
    <property type="project" value="InterPro"/>
</dbReference>
<keyword evidence="6" id="KW-0560">Oxidoreductase</keyword>
<dbReference type="Proteomes" id="UP000803844">
    <property type="component" value="Unassembled WGS sequence"/>
</dbReference>
<dbReference type="PANTHER" id="PTHR24304:SF2">
    <property type="entry name" value="24-HYDROXYCHOLESTEROL 7-ALPHA-HYDROXYLASE"/>
    <property type="match status" value="1"/>
</dbReference>
<keyword evidence="9" id="KW-1185">Reference proteome</keyword>
<evidence type="ECO:0000256" key="2">
    <source>
        <dbReference type="ARBA" id="ARBA00010617"/>
    </source>
</evidence>
<dbReference type="CDD" id="cd11040">
    <property type="entry name" value="CYP7_CYP8-like"/>
    <property type="match status" value="1"/>
</dbReference>
<dbReference type="InterPro" id="IPR001128">
    <property type="entry name" value="Cyt_P450"/>
</dbReference>
<accession>A0A9P4Y5N6</accession>
<dbReference type="Pfam" id="PF00067">
    <property type="entry name" value="p450"/>
    <property type="match status" value="1"/>
</dbReference>
<keyword evidence="5 7" id="KW-0408">Iron</keyword>
<gene>
    <name evidence="8" type="ORF">M406DRAFT_274617</name>
</gene>
<evidence type="ECO:0000256" key="5">
    <source>
        <dbReference type="ARBA" id="ARBA00023004"/>
    </source>
</evidence>
<evidence type="ECO:0000256" key="6">
    <source>
        <dbReference type="ARBA" id="ARBA00023033"/>
    </source>
</evidence>
<dbReference type="GO" id="GO:0005506">
    <property type="term" value="F:iron ion binding"/>
    <property type="evidence" value="ECO:0007669"/>
    <property type="project" value="InterPro"/>
</dbReference>
<dbReference type="InterPro" id="IPR036396">
    <property type="entry name" value="Cyt_P450_sf"/>
</dbReference>
<comment type="similarity">
    <text evidence="2">Belongs to the cytochrome P450 family.</text>
</comment>
<dbReference type="EMBL" id="MU032346">
    <property type="protein sequence ID" value="KAF3767173.1"/>
    <property type="molecule type" value="Genomic_DNA"/>
</dbReference>
<sequence>MVSGEKNIRIINQPSHSISPDTFFLEVMRNVWGASAAELAKFEQDKSGRAKNPVPGHDVKPGQPRLWHGQHHVYSEFLQSTKHSGHLADKYFELFSDRLARQPLGEWTELSLSGFFESEMAEAALVALMGSQIVELNPGFWPAMWEFARLAPQLMWGLPRWMNSAPWKIRQEFHAMCRRYVDAAVKEINWDGPDALAEWDPRFGSRMARELIKWAMNHLSPETTAGMAATFIFGTNANSVPMSTWAMMEVIADPQLYRAVREECLAASSVDPVTGKRTFDAQKLLAMPVLQSVYIETLRLHVSINVTREVTQPITLDGYRLTAGSLIQAPSQIGQYNEAVWGSPGHPASEFWAGRNLKHDAGKAEFTMAGRTSSFFPFGGGTSICPGRVFAKQEILMTLAALITRFDIEFVEWTHPDGSKSDRPAQNDESYIGAVGIPPDRDMRVRWKRLW</sequence>
<dbReference type="GeneID" id="63835356"/>
<keyword evidence="4 7" id="KW-0479">Metal-binding</keyword>
<dbReference type="GO" id="GO:0016705">
    <property type="term" value="F:oxidoreductase activity, acting on paired donors, with incorporation or reduction of molecular oxygen"/>
    <property type="evidence" value="ECO:0007669"/>
    <property type="project" value="InterPro"/>
</dbReference>
<evidence type="ECO:0000313" key="8">
    <source>
        <dbReference type="EMBL" id="KAF3767173.1"/>
    </source>
</evidence>
<evidence type="ECO:0000256" key="1">
    <source>
        <dbReference type="ARBA" id="ARBA00001971"/>
    </source>
</evidence>
<protein>
    <submittedName>
        <fullName evidence="8">Cytochrome P450</fullName>
    </submittedName>
</protein>
<dbReference type="RefSeq" id="XP_040778134.1">
    <property type="nucleotide sequence ID" value="XM_040918227.1"/>
</dbReference>
<keyword evidence="3 7" id="KW-0349">Heme</keyword>
<name>A0A9P4Y5N6_CRYP1</name>
<dbReference type="AlphaFoldDB" id="A0A9P4Y5N6"/>
<dbReference type="SUPFAM" id="SSF48264">
    <property type="entry name" value="Cytochrome P450"/>
    <property type="match status" value="1"/>
</dbReference>
<dbReference type="PANTHER" id="PTHR24304">
    <property type="entry name" value="CYTOCHROME P450 FAMILY 7"/>
    <property type="match status" value="1"/>
</dbReference>
<dbReference type="InterPro" id="IPR002403">
    <property type="entry name" value="Cyt_P450_E_grp-IV"/>
</dbReference>
<evidence type="ECO:0000256" key="3">
    <source>
        <dbReference type="ARBA" id="ARBA00022617"/>
    </source>
</evidence>
<keyword evidence="6" id="KW-0503">Monooxygenase</keyword>
<dbReference type="PRINTS" id="PR00465">
    <property type="entry name" value="EP450IV"/>
</dbReference>
<dbReference type="GO" id="GO:0008395">
    <property type="term" value="F:steroid hydroxylase activity"/>
    <property type="evidence" value="ECO:0007669"/>
    <property type="project" value="TreeGrafter"/>
</dbReference>
<dbReference type="OrthoDB" id="3366823at2759"/>
<evidence type="ECO:0000256" key="7">
    <source>
        <dbReference type="PIRSR" id="PIRSR602403-1"/>
    </source>
</evidence>